<comment type="caution">
    <text evidence="2">The sequence shown here is derived from an EMBL/GenBank/DDBJ whole genome shotgun (WGS) entry which is preliminary data.</text>
</comment>
<gene>
    <name evidence="2" type="ORF">C1SCF055_LOCUS17306</name>
</gene>
<feature type="compositionally biased region" description="Low complexity" evidence="1">
    <location>
        <begin position="16"/>
        <end position="28"/>
    </location>
</feature>
<dbReference type="EMBL" id="CAMXCT010001458">
    <property type="protein sequence ID" value="CAI3990307.1"/>
    <property type="molecule type" value="Genomic_DNA"/>
</dbReference>
<dbReference type="Proteomes" id="UP001152797">
    <property type="component" value="Unassembled WGS sequence"/>
</dbReference>
<sequence>MCQPAPSPATQRWVASLPPRGGSRRPLGSSRWFLRRQCPPTNRLTSRWCGAFARPRPSPCWVRTLNAGPMIRTSR</sequence>
<reference evidence="2" key="1">
    <citation type="submission" date="2022-10" db="EMBL/GenBank/DDBJ databases">
        <authorList>
            <person name="Chen Y."/>
            <person name="Dougan E. K."/>
            <person name="Chan C."/>
            <person name="Rhodes N."/>
            <person name="Thang M."/>
        </authorList>
    </citation>
    <scope>NUCLEOTIDE SEQUENCE</scope>
</reference>
<proteinExistence type="predicted"/>
<dbReference type="EMBL" id="CAMXCT020001458">
    <property type="protein sequence ID" value="CAL1143682.1"/>
    <property type="molecule type" value="Genomic_DNA"/>
</dbReference>
<evidence type="ECO:0000313" key="3">
    <source>
        <dbReference type="EMBL" id="CAL1143682.1"/>
    </source>
</evidence>
<dbReference type="AlphaFoldDB" id="A0A9P1FXX0"/>
<protein>
    <submittedName>
        <fullName evidence="2">Uncharacterized protein</fullName>
    </submittedName>
</protein>
<organism evidence="2">
    <name type="scientific">Cladocopium goreaui</name>
    <dbReference type="NCBI Taxonomy" id="2562237"/>
    <lineage>
        <taxon>Eukaryota</taxon>
        <taxon>Sar</taxon>
        <taxon>Alveolata</taxon>
        <taxon>Dinophyceae</taxon>
        <taxon>Suessiales</taxon>
        <taxon>Symbiodiniaceae</taxon>
        <taxon>Cladocopium</taxon>
    </lineage>
</organism>
<evidence type="ECO:0000313" key="4">
    <source>
        <dbReference type="Proteomes" id="UP001152797"/>
    </source>
</evidence>
<name>A0A9P1FXX0_9DINO</name>
<evidence type="ECO:0000313" key="2">
    <source>
        <dbReference type="EMBL" id="CAI3990307.1"/>
    </source>
</evidence>
<reference evidence="3" key="2">
    <citation type="submission" date="2024-04" db="EMBL/GenBank/DDBJ databases">
        <authorList>
            <person name="Chen Y."/>
            <person name="Shah S."/>
            <person name="Dougan E. K."/>
            <person name="Thang M."/>
            <person name="Chan C."/>
        </authorList>
    </citation>
    <scope>NUCLEOTIDE SEQUENCE [LARGE SCALE GENOMIC DNA]</scope>
</reference>
<accession>A0A9P1FXX0</accession>
<keyword evidence="4" id="KW-1185">Reference proteome</keyword>
<evidence type="ECO:0000256" key="1">
    <source>
        <dbReference type="SAM" id="MobiDB-lite"/>
    </source>
</evidence>
<feature type="region of interest" description="Disordered" evidence="1">
    <location>
        <begin position="1"/>
        <end position="28"/>
    </location>
</feature>
<dbReference type="EMBL" id="CAMXCT030001458">
    <property type="protein sequence ID" value="CAL4777619.1"/>
    <property type="molecule type" value="Genomic_DNA"/>
</dbReference>